<dbReference type="Proteomes" id="UP001305779">
    <property type="component" value="Unassembled WGS sequence"/>
</dbReference>
<accession>A0ABR0EKP4</accession>
<feature type="domain" description="Apple" evidence="2">
    <location>
        <begin position="195"/>
        <end position="222"/>
    </location>
</feature>
<dbReference type="SUPFAM" id="SSF57414">
    <property type="entry name" value="Hairpin loop containing domain-like"/>
    <property type="match status" value="1"/>
</dbReference>
<organism evidence="3 4">
    <name type="scientific">Zasmidium cellare</name>
    <name type="common">Wine cellar mold</name>
    <name type="synonym">Racodium cellare</name>
    <dbReference type="NCBI Taxonomy" id="395010"/>
    <lineage>
        <taxon>Eukaryota</taxon>
        <taxon>Fungi</taxon>
        <taxon>Dikarya</taxon>
        <taxon>Ascomycota</taxon>
        <taxon>Pezizomycotina</taxon>
        <taxon>Dothideomycetes</taxon>
        <taxon>Dothideomycetidae</taxon>
        <taxon>Mycosphaerellales</taxon>
        <taxon>Mycosphaerellaceae</taxon>
        <taxon>Zasmidium</taxon>
    </lineage>
</organism>
<gene>
    <name evidence="3" type="ORF">PRZ48_005572</name>
</gene>
<keyword evidence="1" id="KW-0732">Signal</keyword>
<name>A0ABR0EKP4_ZASCE</name>
<protein>
    <recommendedName>
        <fullName evidence="2">Apple domain-containing protein</fullName>
    </recommendedName>
</protein>
<evidence type="ECO:0000259" key="2">
    <source>
        <dbReference type="Pfam" id="PF14295"/>
    </source>
</evidence>
<sequence>MRGFTSWPTVALLAARLITAQQTVTTLTLSAGTSYIPTNTWTIPSTTASCAAGATAGAVQAYNSPAVGGSFQDANGNYWQIQCGYDYNGAGYWGGEVGGMGTFGQGIWACFQGNRMQGQQGSLYYDGTCQARDSSCPSNATFNALNNYAAVYLLQASPTLLCPYYHGLIYSDPSGQQWQIFCGYGNSGAGVASTARASNFPDCVSRCQSATDCSAVQYQYSTTGEQTSTAILNSLATCSFYTSIASITGGGTTTFNYAARYRTGGQQIPTTATATPTAVPLNSTSPNYSCPSVNGTVVVDQNQIPYEVRCGWDVNGVGIGSGVPVSGSFNDCFYQCDANPQCVAWTFLPGYCYLKYDADDYDYYDE</sequence>
<evidence type="ECO:0000256" key="1">
    <source>
        <dbReference type="SAM" id="SignalP"/>
    </source>
</evidence>
<dbReference type="Gene3D" id="3.50.4.10">
    <property type="entry name" value="Hepatocyte Growth Factor"/>
    <property type="match status" value="1"/>
</dbReference>
<reference evidence="3 4" key="1">
    <citation type="journal article" date="2023" name="G3 (Bethesda)">
        <title>A chromosome-level genome assembly of Zasmidium syzygii isolated from banana leaves.</title>
        <authorList>
            <person name="van Westerhoven A.C."/>
            <person name="Mehrabi R."/>
            <person name="Talebi R."/>
            <person name="Steentjes M.B.F."/>
            <person name="Corcolon B."/>
            <person name="Chong P.A."/>
            <person name="Kema G.H.J."/>
            <person name="Seidl M.F."/>
        </authorList>
    </citation>
    <scope>NUCLEOTIDE SEQUENCE [LARGE SCALE GENOMIC DNA]</scope>
    <source>
        <strain evidence="3 4">P124</strain>
    </source>
</reference>
<evidence type="ECO:0000313" key="3">
    <source>
        <dbReference type="EMBL" id="KAK4502149.1"/>
    </source>
</evidence>
<feature type="chain" id="PRO_5047403053" description="Apple domain-containing protein" evidence="1">
    <location>
        <begin position="21"/>
        <end position="366"/>
    </location>
</feature>
<dbReference type="EMBL" id="JAXOVC010000004">
    <property type="protein sequence ID" value="KAK4502149.1"/>
    <property type="molecule type" value="Genomic_DNA"/>
</dbReference>
<keyword evidence="4" id="KW-1185">Reference proteome</keyword>
<proteinExistence type="predicted"/>
<dbReference type="InterPro" id="IPR003609">
    <property type="entry name" value="Pan_app"/>
</dbReference>
<dbReference type="Pfam" id="PF14295">
    <property type="entry name" value="PAN_4"/>
    <property type="match status" value="2"/>
</dbReference>
<comment type="caution">
    <text evidence="3">The sequence shown here is derived from an EMBL/GenBank/DDBJ whole genome shotgun (WGS) entry which is preliminary data.</text>
</comment>
<feature type="domain" description="Apple" evidence="2">
    <location>
        <begin position="316"/>
        <end position="353"/>
    </location>
</feature>
<evidence type="ECO:0000313" key="4">
    <source>
        <dbReference type="Proteomes" id="UP001305779"/>
    </source>
</evidence>
<feature type="signal peptide" evidence="1">
    <location>
        <begin position="1"/>
        <end position="20"/>
    </location>
</feature>